<keyword evidence="3" id="KW-1185">Reference proteome</keyword>
<accession>A0ABV8DHT3</accession>
<feature type="compositionally biased region" description="Basic and acidic residues" evidence="1">
    <location>
        <begin position="48"/>
        <end position="74"/>
    </location>
</feature>
<dbReference type="EMBL" id="JBHSAJ010000159">
    <property type="protein sequence ID" value="MFC3938003.1"/>
    <property type="molecule type" value="Genomic_DNA"/>
</dbReference>
<dbReference type="Proteomes" id="UP001595693">
    <property type="component" value="Unassembled WGS sequence"/>
</dbReference>
<dbReference type="RefSeq" id="WP_055400846.1">
    <property type="nucleotide sequence ID" value="NZ_JAMXAX010000150.1"/>
</dbReference>
<gene>
    <name evidence="2" type="ORF">ACFOW3_25630</name>
</gene>
<protein>
    <submittedName>
        <fullName evidence="2">Uncharacterized protein</fullName>
    </submittedName>
</protein>
<evidence type="ECO:0000313" key="2">
    <source>
        <dbReference type="EMBL" id="MFC3938003.1"/>
    </source>
</evidence>
<feature type="region of interest" description="Disordered" evidence="1">
    <location>
        <begin position="48"/>
        <end position="110"/>
    </location>
</feature>
<reference evidence="3" key="1">
    <citation type="journal article" date="2019" name="Int. J. Syst. Evol. Microbiol.">
        <title>The Global Catalogue of Microorganisms (GCM) 10K type strain sequencing project: providing services to taxonomists for standard genome sequencing and annotation.</title>
        <authorList>
            <consortium name="The Broad Institute Genomics Platform"/>
            <consortium name="The Broad Institute Genome Sequencing Center for Infectious Disease"/>
            <person name="Wu L."/>
            <person name="Ma J."/>
        </authorList>
    </citation>
    <scope>NUCLEOTIDE SEQUENCE [LARGE SCALE GENOMIC DNA]</scope>
    <source>
        <strain evidence="3">CCUG 2113</strain>
    </source>
</reference>
<comment type="caution">
    <text evidence="2">The sequence shown here is derived from an EMBL/GenBank/DDBJ whole genome shotgun (WGS) entry which is preliminary data.</text>
</comment>
<evidence type="ECO:0000256" key="1">
    <source>
        <dbReference type="SAM" id="MobiDB-lite"/>
    </source>
</evidence>
<organism evidence="2 3">
    <name type="scientific">Acidovorax facilis</name>
    <dbReference type="NCBI Taxonomy" id="12917"/>
    <lineage>
        <taxon>Bacteria</taxon>
        <taxon>Pseudomonadati</taxon>
        <taxon>Pseudomonadota</taxon>
        <taxon>Betaproteobacteria</taxon>
        <taxon>Burkholderiales</taxon>
        <taxon>Comamonadaceae</taxon>
        <taxon>Acidovorax</taxon>
    </lineage>
</organism>
<feature type="compositionally biased region" description="Low complexity" evidence="1">
    <location>
        <begin position="94"/>
        <end position="103"/>
    </location>
</feature>
<evidence type="ECO:0000313" key="3">
    <source>
        <dbReference type="Proteomes" id="UP001595693"/>
    </source>
</evidence>
<name>A0ABV8DHT3_9BURK</name>
<sequence>MTEWKIVFCPGSLGKGKAAAKVAKKGPVAMKHNARDAFKAEARAAWAEREQRYRPSSKNEAERTRGQSDRRGKESVCSLPFGAQTMAERPCAHSRSGSRIRGSAALEYLS</sequence>
<proteinExistence type="predicted"/>